<reference evidence="1" key="1">
    <citation type="journal article" date="2022" name="Int. J. Mol. Sci.">
        <title>Draft Genome of Tanacetum Coccineum: Genomic Comparison of Closely Related Tanacetum-Family Plants.</title>
        <authorList>
            <person name="Yamashiro T."/>
            <person name="Shiraishi A."/>
            <person name="Nakayama K."/>
            <person name="Satake H."/>
        </authorList>
    </citation>
    <scope>NUCLEOTIDE SEQUENCE</scope>
</reference>
<name>A0ABQ5AI74_9ASTR</name>
<protein>
    <submittedName>
        <fullName evidence="1">Uncharacterized protein</fullName>
    </submittedName>
</protein>
<dbReference type="Proteomes" id="UP001151760">
    <property type="component" value="Unassembled WGS sequence"/>
</dbReference>
<comment type="caution">
    <text evidence="1">The sequence shown here is derived from an EMBL/GenBank/DDBJ whole genome shotgun (WGS) entry which is preliminary data.</text>
</comment>
<evidence type="ECO:0000313" key="1">
    <source>
        <dbReference type="EMBL" id="GJT00669.1"/>
    </source>
</evidence>
<sequence>MKESTRTQSDSLEAIFFKWSTFCEVSKFAYIYAGREKVSSVIWQHHRNAHKKYQTDHWNEMCYQLLKLMTKQLKNPGMQLNKVNVAVTILKDLTTAKSVSTVQKDKTEKDKNEIVIKITYRDKYEIFFVKDTL</sequence>
<evidence type="ECO:0000313" key="2">
    <source>
        <dbReference type="Proteomes" id="UP001151760"/>
    </source>
</evidence>
<gene>
    <name evidence="1" type="ORF">Tco_0821838</name>
</gene>
<organism evidence="1 2">
    <name type="scientific">Tanacetum coccineum</name>
    <dbReference type="NCBI Taxonomy" id="301880"/>
    <lineage>
        <taxon>Eukaryota</taxon>
        <taxon>Viridiplantae</taxon>
        <taxon>Streptophyta</taxon>
        <taxon>Embryophyta</taxon>
        <taxon>Tracheophyta</taxon>
        <taxon>Spermatophyta</taxon>
        <taxon>Magnoliopsida</taxon>
        <taxon>eudicotyledons</taxon>
        <taxon>Gunneridae</taxon>
        <taxon>Pentapetalae</taxon>
        <taxon>asterids</taxon>
        <taxon>campanulids</taxon>
        <taxon>Asterales</taxon>
        <taxon>Asteraceae</taxon>
        <taxon>Asteroideae</taxon>
        <taxon>Anthemideae</taxon>
        <taxon>Anthemidinae</taxon>
        <taxon>Tanacetum</taxon>
    </lineage>
</organism>
<accession>A0ABQ5AI74</accession>
<keyword evidence="2" id="KW-1185">Reference proteome</keyword>
<proteinExistence type="predicted"/>
<reference evidence="1" key="2">
    <citation type="submission" date="2022-01" db="EMBL/GenBank/DDBJ databases">
        <authorList>
            <person name="Yamashiro T."/>
            <person name="Shiraishi A."/>
            <person name="Satake H."/>
            <person name="Nakayama K."/>
        </authorList>
    </citation>
    <scope>NUCLEOTIDE SEQUENCE</scope>
</reference>
<dbReference type="EMBL" id="BQNB010012212">
    <property type="protein sequence ID" value="GJT00669.1"/>
    <property type="molecule type" value="Genomic_DNA"/>
</dbReference>